<proteinExistence type="predicted"/>
<keyword evidence="1" id="KW-0175">Coiled coil</keyword>
<protein>
    <submittedName>
        <fullName evidence="2">Uncharacterized protein</fullName>
    </submittedName>
</protein>
<accession>A0A6L2JE37</accession>
<gene>
    <name evidence="2" type="ORF">Tci_006825</name>
</gene>
<sequence>MTNSSLSRAIAVRALDELVVLSGETAVPKFIRFFFLQQIVEDKAFANMLRDQANNPRSCIAKLHVMICEMEAMDDRLAVFDSLKCLKESKQDENNKLKSLSDMNAQTEEAIRLKEGHMDVMDLEINY</sequence>
<dbReference type="EMBL" id="BKCJ010000624">
    <property type="protein sequence ID" value="GEU34847.1"/>
    <property type="molecule type" value="Genomic_DNA"/>
</dbReference>
<evidence type="ECO:0000256" key="1">
    <source>
        <dbReference type="SAM" id="Coils"/>
    </source>
</evidence>
<name>A0A6L2JE37_TANCI</name>
<feature type="coiled-coil region" evidence="1">
    <location>
        <begin position="83"/>
        <end position="110"/>
    </location>
</feature>
<organism evidence="2">
    <name type="scientific">Tanacetum cinerariifolium</name>
    <name type="common">Dalmatian daisy</name>
    <name type="synonym">Chrysanthemum cinerariifolium</name>
    <dbReference type="NCBI Taxonomy" id="118510"/>
    <lineage>
        <taxon>Eukaryota</taxon>
        <taxon>Viridiplantae</taxon>
        <taxon>Streptophyta</taxon>
        <taxon>Embryophyta</taxon>
        <taxon>Tracheophyta</taxon>
        <taxon>Spermatophyta</taxon>
        <taxon>Magnoliopsida</taxon>
        <taxon>eudicotyledons</taxon>
        <taxon>Gunneridae</taxon>
        <taxon>Pentapetalae</taxon>
        <taxon>asterids</taxon>
        <taxon>campanulids</taxon>
        <taxon>Asterales</taxon>
        <taxon>Asteraceae</taxon>
        <taxon>Asteroideae</taxon>
        <taxon>Anthemideae</taxon>
        <taxon>Anthemidinae</taxon>
        <taxon>Tanacetum</taxon>
    </lineage>
</organism>
<reference evidence="2" key="1">
    <citation type="journal article" date="2019" name="Sci. Rep.">
        <title>Draft genome of Tanacetum cinerariifolium, the natural source of mosquito coil.</title>
        <authorList>
            <person name="Yamashiro T."/>
            <person name="Shiraishi A."/>
            <person name="Satake H."/>
            <person name="Nakayama K."/>
        </authorList>
    </citation>
    <scope>NUCLEOTIDE SEQUENCE</scope>
</reference>
<dbReference type="AlphaFoldDB" id="A0A6L2JE37"/>
<evidence type="ECO:0000313" key="2">
    <source>
        <dbReference type="EMBL" id="GEU34847.1"/>
    </source>
</evidence>
<comment type="caution">
    <text evidence="2">The sequence shown here is derived from an EMBL/GenBank/DDBJ whole genome shotgun (WGS) entry which is preliminary data.</text>
</comment>